<evidence type="ECO:0008006" key="3">
    <source>
        <dbReference type="Google" id="ProtNLM"/>
    </source>
</evidence>
<dbReference type="Proteomes" id="UP000501058">
    <property type="component" value="Chromosome"/>
</dbReference>
<keyword evidence="2" id="KW-1185">Reference proteome</keyword>
<evidence type="ECO:0000313" key="2">
    <source>
        <dbReference type="Proteomes" id="UP000501058"/>
    </source>
</evidence>
<gene>
    <name evidence="1" type="ORF">G7070_07895</name>
</gene>
<accession>A0A6G7Y5Z4</accession>
<sequence length="143" mass="14939">MTLAPVEYAVIEFGDSTVTGDLVPALTELVETGLVHVIDLVFLSKDADGTVTVLELDDLPEGTAAAFAGLEHDIDDLVNETDLQVEAELLSPGTSAVVIVWENLWAQRFSDAVLASGGVLLDSQKVPQDVAAAALAAHLASLD</sequence>
<dbReference type="Pfam" id="PF19850">
    <property type="entry name" value="DUF6325"/>
    <property type="match status" value="1"/>
</dbReference>
<proteinExistence type="predicted"/>
<evidence type="ECO:0000313" key="1">
    <source>
        <dbReference type="EMBL" id="QIK72203.1"/>
    </source>
</evidence>
<dbReference type="AlphaFoldDB" id="A0A6G7Y5Z4"/>
<dbReference type="KEGG" id="prv:G7070_07895"/>
<organism evidence="1 2">
    <name type="scientific">Propioniciclava coleopterorum</name>
    <dbReference type="NCBI Taxonomy" id="2714937"/>
    <lineage>
        <taxon>Bacteria</taxon>
        <taxon>Bacillati</taxon>
        <taxon>Actinomycetota</taxon>
        <taxon>Actinomycetes</taxon>
        <taxon>Propionibacteriales</taxon>
        <taxon>Propionibacteriaceae</taxon>
        <taxon>Propioniciclava</taxon>
    </lineage>
</organism>
<dbReference type="RefSeq" id="WP_166233279.1">
    <property type="nucleotide sequence ID" value="NZ_CP049865.1"/>
</dbReference>
<dbReference type="InterPro" id="IPR046288">
    <property type="entry name" value="DUF6325"/>
</dbReference>
<dbReference type="EMBL" id="CP049865">
    <property type="protein sequence ID" value="QIK72203.1"/>
    <property type="molecule type" value="Genomic_DNA"/>
</dbReference>
<reference evidence="1 2" key="1">
    <citation type="submission" date="2020-03" db="EMBL/GenBank/DDBJ databases">
        <title>Propioniciclava sp. nov., isolated from Hydrophilus acuminatus.</title>
        <authorList>
            <person name="Hyun D.-W."/>
            <person name="Bae J.-W."/>
        </authorList>
    </citation>
    <scope>NUCLEOTIDE SEQUENCE [LARGE SCALE GENOMIC DNA]</scope>
    <source>
        <strain evidence="1 2">HDW11</strain>
    </source>
</reference>
<name>A0A6G7Y5Z4_9ACTN</name>
<protein>
    <recommendedName>
        <fullName evidence="3">DUF1269 domain-containing protein</fullName>
    </recommendedName>
</protein>